<dbReference type="Pfam" id="PF14226">
    <property type="entry name" value="DIOX_N"/>
    <property type="match status" value="1"/>
</dbReference>
<gene>
    <name evidence="8" type="ORF">EJB05_44708</name>
</gene>
<evidence type="ECO:0000256" key="1">
    <source>
        <dbReference type="ARBA" id="ARBA00008056"/>
    </source>
</evidence>
<sequence length="361" mass="39803">MLVTGTGETSSALKIPHSSSHSSSGKMLQTTAYHAPLLEYSNELLRQPANSAIALLPPVVDMSSSRDEVCRAILDGGKEFGFIQVVNHGIPEQAIRDMELVSQEFFQLSAADKAHLYSEDTNKPTRFFSGTTFETGGDKYSMNTLRLAYSFPNGDSSNDWPSSPPRLREVAMKYMELTRGLGMELLRLLCEGLGLRSDYFEGDISRGDAALSLFQYPPSSDPSMTLGLPPHCDRNLITILLPSAVKGLQILYNGDWIDAQSVPNAFIVNFGLQLEVVTNGILKSIEHRVVTNSTVSRLSIGTFIHPTENCLIGPADEFLTEDNPPLYRAMTFGDFKRIYNVIKLGSSLNLTTNLRDIQENI</sequence>
<dbReference type="Proteomes" id="UP000324897">
    <property type="component" value="Chromosome 3"/>
</dbReference>
<dbReference type="Pfam" id="PF03171">
    <property type="entry name" value="2OG-FeII_Oxy"/>
    <property type="match status" value="1"/>
</dbReference>
<keyword evidence="4 5" id="KW-0408">Iron</keyword>
<evidence type="ECO:0000256" key="3">
    <source>
        <dbReference type="ARBA" id="ARBA00023002"/>
    </source>
</evidence>
<dbReference type="AlphaFoldDB" id="A0A5J9TKD3"/>
<feature type="compositionally biased region" description="Polar residues" evidence="6">
    <location>
        <begin position="1"/>
        <end position="12"/>
    </location>
</feature>
<dbReference type="GO" id="GO:0046872">
    <property type="term" value="F:metal ion binding"/>
    <property type="evidence" value="ECO:0007669"/>
    <property type="project" value="UniProtKB-KW"/>
</dbReference>
<dbReference type="SUPFAM" id="SSF51197">
    <property type="entry name" value="Clavaminate synthase-like"/>
    <property type="match status" value="1"/>
</dbReference>
<protein>
    <recommendedName>
        <fullName evidence="7">Fe2OG dioxygenase domain-containing protein</fullName>
    </recommendedName>
</protein>
<keyword evidence="3 5" id="KW-0560">Oxidoreductase</keyword>
<feature type="non-terminal residue" evidence="8">
    <location>
        <position position="1"/>
    </location>
</feature>
<organism evidence="8 9">
    <name type="scientific">Eragrostis curvula</name>
    <name type="common">weeping love grass</name>
    <dbReference type="NCBI Taxonomy" id="38414"/>
    <lineage>
        <taxon>Eukaryota</taxon>
        <taxon>Viridiplantae</taxon>
        <taxon>Streptophyta</taxon>
        <taxon>Embryophyta</taxon>
        <taxon>Tracheophyta</taxon>
        <taxon>Spermatophyta</taxon>
        <taxon>Magnoliopsida</taxon>
        <taxon>Liliopsida</taxon>
        <taxon>Poales</taxon>
        <taxon>Poaceae</taxon>
        <taxon>PACMAD clade</taxon>
        <taxon>Chloridoideae</taxon>
        <taxon>Eragrostideae</taxon>
        <taxon>Eragrostidinae</taxon>
        <taxon>Eragrostis</taxon>
    </lineage>
</organism>
<evidence type="ECO:0000313" key="8">
    <source>
        <dbReference type="EMBL" id="TVU11141.1"/>
    </source>
</evidence>
<dbReference type="InterPro" id="IPR044861">
    <property type="entry name" value="IPNS-like_FE2OG_OXY"/>
</dbReference>
<keyword evidence="9" id="KW-1185">Reference proteome</keyword>
<feature type="region of interest" description="Disordered" evidence="6">
    <location>
        <begin position="1"/>
        <end position="26"/>
    </location>
</feature>
<feature type="domain" description="Fe2OG dioxygenase" evidence="7">
    <location>
        <begin position="206"/>
        <end position="306"/>
    </location>
</feature>
<dbReference type="EMBL" id="RWGY01000039">
    <property type="protein sequence ID" value="TVU11141.1"/>
    <property type="molecule type" value="Genomic_DNA"/>
</dbReference>
<evidence type="ECO:0000259" key="7">
    <source>
        <dbReference type="PROSITE" id="PS51471"/>
    </source>
</evidence>
<evidence type="ECO:0000256" key="5">
    <source>
        <dbReference type="RuleBase" id="RU003682"/>
    </source>
</evidence>
<dbReference type="PROSITE" id="PS51471">
    <property type="entry name" value="FE2OG_OXY"/>
    <property type="match status" value="1"/>
</dbReference>
<dbReference type="Gramene" id="TVU11141">
    <property type="protein sequence ID" value="TVU11141"/>
    <property type="gene ID" value="EJB05_44708"/>
</dbReference>
<comment type="caution">
    <text evidence="8">The sequence shown here is derived from an EMBL/GenBank/DDBJ whole genome shotgun (WGS) entry which is preliminary data.</text>
</comment>
<dbReference type="InterPro" id="IPR050295">
    <property type="entry name" value="Plant_2OG-oxidoreductases"/>
</dbReference>
<evidence type="ECO:0000313" key="9">
    <source>
        <dbReference type="Proteomes" id="UP000324897"/>
    </source>
</evidence>
<reference evidence="8 9" key="1">
    <citation type="journal article" date="2019" name="Sci. Rep.">
        <title>A high-quality genome of Eragrostis curvula grass provides insights into Poaceae evolution and supports new strategies to enhance forage quality.</title>
        <authorList>
            <person name="Carballo J."/>
            <person name="Santos B.A.C.M."/>
            <person name="Zappacosta D."/>
            <person name="Garbus I."/>
            <person name="Selva J.P."/>
            <person name="Gallo C.A."/>
            <person name="Diaz A."/>
            <person name="Albertini E."/>
            <person name="Caccamo M."/>
            <person name="Echenique V."/>
        </authorList>
    </citation>
    <scope>NUCLEOTIDE SEQUENCE [LARGE SCALE GENOMIC DNA]</scope>
    <source>
        <strain evidence="9">cv. Victoria</strain>
        <tissue evidence="8">Leaf</tissue>
    </source>
</reference>
<dbReference type="PANTHER" id="PTHR47991">
    <property type="entry name" value="OXOGLUTARATE/IRON-DEPENDENT DIOXYGENASE"/>
    <property type="match status" value="1"/>
</dbReference>
<comment type="similarity">
    <text evidence="1 5">Belongs to the iron/ascorbate-dependent oxidoreductase family.</text>
</comment>
<keyword evidence="2 5" id="KW-0479">Metal-binding</keyword>
<dbReference type="InterPro" id="IPR027443">
    <property type="entry name" value="IPNS-like_sf"/>
</dbReference>
<evidence type="ECO:0000256" key="6">
    <source>
        <dbReference type="SAM" id="MobiDB-lite"/>
    </source>
</evidence>
<name>A0A5J9TKD3_9POAL</name>
<accession>A0A5J9TKD3</accession>
<dbReference type="GO" id="GO:0016491">
    <property type="term" value="F:oxidoreductase activity"/>
    <property type="evidence" value="ECO:0007669"/>
    <property type="project" value="UniProtKB-KW"/>
</dbReference>
<dbReference type="InterPro" id="IPR026992">
    <property type="entry name" value="DIOX_N"/>
</dbReference>
<proteinExistence type="inferred from homology"/>
<evidence type="ECO:0000256" key="2">
    <source>
        <dbReference type="ARBA" id="ARBA00022723"/>
    </source>
</evidence>
<evidence type="ECO:0000256" key="4">
    <source>
        <dbReference type="ARBA" id="ARBA00023004"/>
    </source>
</evidence>
<dbReference type="OrthoDB" id="406156at2759"/>
<dbReference type="InterPro" id="IPR005123">
    <property type="entry name" value="Oxoglu/Fe-dep_dioxygenase_dom"/>
</dbReference>
<dbReference type="Gene3D" id="2.60.120.330">
    <property type="entry name" value="B-lactam Antibiotic, Isopenicillin N Synthase, Chain"/>
    <property type="match status" value="1"/>
</dbReference>